<dbReference type="OrthoDB" id="2940584at2"/>
<dbReference type="AlphaFoldDB" id="A0A0J6CZE6"/>
<dbReference type="STRING" id="157733.AB986_04085"/>
<organism evidence="1 2">
    <name type="scientific">Guptibacillus hwajinpoensis</name>
    <dbReference type="NCBI Taxonomy" id="208199"/>
    <lineage>
        <taxon>Bacteria</taxon>
        <taxon>Bacillati</taxon>
        <taxon>Bacillota</taxon>
        <taxon>Bacilli</taxon>
        <taxon>Bacillales</taxon>
        <taxon>Guptibacillaceae</taxon>
        <taxon>Guptibacillus</taxon>
    </lineage>
</organism>
<proteinExistence type="predicted"/>
<keyword evidence="2" id="KW-1185">Reference proteome</keyword>
<evidence type="ECO:0000313" key="2">
    <source>
        <dbReference type="Proteomes" id="UP000035996"/>
    </source>
</evidence>
<reference evidence="1" key="1">
    <citation type="submission" date="2015-06" db="EMBL/GenBank/DDBJ databases">
        <authorList>
            <person name="Liu B."/>
            <person name="Wang J."/>
            <person name="Zhu Y."/>
            <person name="Liu G."/>
            <person name="Chen Q."/>
            <person name="Zheng C."/>
            <person name="Che J."/>
            <person name="Ge C."/>
            <person name="Shi H."/>
            <person name="Pan Z."/>
            <person name="Liu X."/>
        </authorList>
    </citation>
    <scope>NUCLEOTIDE SEQUENCE [LARGE SCALE GENOMIC DNA]</scope>
    <source>
        <strain evidence="1">DSM 16346</strain>
    </source>
</reference>
<gene>
    <name evidence="1" type="ORF">AB986_04085</name>
</gene>
<comment type="caution">
    <text evidence="1">The sequence shown here is derived from an EMBL/GenBank/DDBJ whole genome shotgun (WGS) entry which is preliminary data.</text>
</comment>
<dbReference type="Proteomes" id="UP000035996">
    <property type="component" value="Unassembled WGS sequence"/>
</dbReference>
<protein>
    <submittedName>
        <fullName evidence="1">Uncharacterized protein</fullName>
    </submittedName>
</protein>
<accession>A0A0J6CZE6</accession>
<sequence length="120" mass="14510">MEFPGELNLISVFESIPERKDRTDDFNNDKSKFSFENDHESFEVIISPFYQEFALSVKDKKTTNVLSYIEFRSVKKLEIVEDRKNCSKIRLIHGETERFENIIEITLKPRYKFIFREQYR</sequence>
<dbReference type="EMBL" id="LELK01000001">
    <property type="protein sequence ID" value="KMM38485.1"/>
    <property type="molecule type" value="Genomic_DNA"/>
</dbReference>
<dbReference type="RefSeq" id="WP_048309600.1">
    <property type="nucleotide sequence ID" value="NZ_CP119526.1"/>
</dbReference>
<evidence type="ECO:0000313" key="1">
    <source>
        <dbReference type="EMBL" id="KMM38485.1"/>
    </source>
</evidence>
<name>A0A0J6CZE6_9BACL</name>